<comment type="similarity">
    <text evidence="1 4">Belongs to the glycosyl hydrolase 32 family.</text>
</comment>
<dbReference type="AlphaFoldDB" id="A0A6H0KU34"/>
<reference evidence="8 9" key="1">
    <citation type="submission" date="2020-03" db="EMBL/GenBank/DDBJ databases">
        <title>Genomic analysis of Bacteroides faecium CBA7301.</title>
        <authorList>
            <person name="Kim J."/>
            <person name="Roh S.W."/>
        </authorList>
    </citation>
    <scope>NUCLEOTIDE SEQUENCE [LARGE SCALE GENOMIC DNA]</scope>
    <source>
        <strain evidence="8 9">CBA7301</strain>
    </source>
</reference>
<evidence type="ECO:0000259" key="7">
    <source>
        <dbReference type="Pfam" id="PF08244"/>
    </source>
</evidence>
<organism evidence="8 9">
    <name type="scientific">Bacteroides faecium</name>
    <dbReference type="NCBI Taxonomy" id="2715212"/>
    <lineage>
        <taxon>Bacteria</taxon>
        <taxon>Pseudomonadati</taxon>
        <taxon>Bacteroidota</taxon>
        <taxon>Bacteroidia</taxon>
        <taxon>Bacteroidales</taxon>
        <taxon>Bacteroidaceae</taxon>
        <taxon>Bacteroides</taxon>
    </lineage>
</organism>
<feature type="chain" id="PRO_5026285068" evidence="5">
    <location>
        <begin position="19"/>
        <end position="474"/>
    </location>
</feature>
<dbReference type="Proteomes" id="UP000501780">
    <property type="component" value="Chromosome"/>
</dbReference>
<evidence type="ECO:0000313" key="9">
    <source>
        <dbReference type="Proteomes" id="UP000501780"/>
    </source>
</evidence>
<keyword evidence="9" id="KW-1185">Reference proteome</keyword>
<evidence type="ECO:0000256" key="4">
    <source>
        <dbReference type="RuleBase" id="RU362110"/>
    </source>
</evidence>
<dbReference type="RefSeq" id="WP_167966687.1">
    <property type="nucleotide sequence ID" value="NZ_CP050831.1"/>
</dbReference>
<evidence type="ECO:0000256" key="5">
    <source>
        <dbReference type="SAM" id="SignalP"/>
    </source>
</evidence>
<name>A0A6H0KU34_9BACE</name>
<dbReference type="GO" id="GO:0005987">
    <property type="term" value="P:sucrose catabolic process"/>
    <property type="evidence" value="ECO:0007669"/>
    <property type="project" value="TreeGrafter"/>
</dbReference>
<evidence type="ECO:0000256" key="1">
    <source>
        <dbReference type="ARBA" id="ARBA00009902"/>
    </source>
</evidence>
<protein>
    <submittedName>
        <fullName evidence="8">2,6-beta-D-fructofuranosidase</fullName>
    </submittedName>
</protein>
<evidence type="ECO:0000259" key="6">
    <source>
        <dbReference type="Pfam" id="PF00251"/>
    </source>
</evidence>
<dbReference type="PANTHER" id="PTHR42800">
    <property type="entry name" value="EXOINULINASE INUD (AFU_ORTHOLOGUE AFUA_5G00480)"/>
    <property type="match status" value="1"/>
</dbReference>
<evidence type="ECO:0000256" key="2">
    <source>
        <dbReference type="ARBA" id="ARBA00022801"/>
    </source>
</evidence>
<feature type="domain" description="Glycosyl hydrolase family 32 C-terminal" evidence="7">
    <location>
        <begin position="296"/>
        <end position="470"/>
    </location>
</feature>
<proteinExistence type="inferred from homology"/>
<dbReference type="SUPFAM" id="SSF75005">
    <property type="entry name" value="Arabinanase/levansucrase/invertase"/>
    <property type="match status" value="1"/>
</dbReference>
<keyword evidence="3 4" id="KW-0326">Glycosidase</keyword>
<dbReference type="KEGG" id="bfc:BacF7301_23730"/>
<dbReference type="InterPro" id="IPR013189">
    <property type="entry name" value="Glyco_hydro_32_C"/>
</dbReference>
<keyword evidence="2 4" id="KW-0378">Hydrolase</keyword>
<dbReference type="EMBL" id="CP050831">
    <property type="protein sequence ID" value="QIU96984.1"/>
    <property type="molecule type" value="Genomic_DNA"/>
</dbReference>
<dbReference type="InterPro" id="IPR013320">
    <property type="entry name" value="ConA-like_dom_sf"/>
</dbReference>
<dbReference type="SUPFAM" id="SSF49899">
    <property type="entry name" value="Concanavalin A-like lectins/glucanases"/>
    <property type="match status" value="1"/>
</dbReference>
<dbReference type="GO" id="GO:0004575">
    <property type="term" value="F:sucrose alpha-glucosidase activity"/>
    <property type="evidence" value="ECO:0007669"/>
    <property type="project" value="TreeGrafter"/>
</dbReference>
<dbReference type="Pfam" id="PF00251">
    <property type="entry name" value="Glyco_hydro_32N"/>
    <property type="match status" value="2"/>
</dbReference>
<dbReference type="Gene3D" id="2.60.120.560">
    <property type="entry name" value="Exo-inulinase, domain 1"/>
    <property type="match status" value="1"/>
</dbReference>
<sequence>MKTIPWIELCKGALLALAAFCGLTCCHTSSTLDTVAEKFRPVYHHTPLYGWMNDINGLSYQDGEYHIYFQYTPYDSRQGNMYWGHSVSKDLLHWEYLVPTTPRDTLEHIFSDDLEIFNASKVFWYASENKWVMIVSDNKEISFYASKDKKDWDYMSSFGEGYGVQPCLLENPDMVELSVDGDTGRKKWALIVNVNPGCYFGGSATQYFIGDFDGTNFICDNQPNVTKWLDWGKDHYVTACFSNTEERTIAIPWMNNWQYCNIVPAKQFCSANALPRELGLYTQDDDIYLSAAPVAEVKALRKESKEIPAFAVTKDYHIDFLLADNEGSYELVLDITSGKAEIMGFSLFNDKGEKVDIYFNLPEKKLVMDRTKSGIVDFGKNSIPHELEAHDRRKTTSINYMNDFALATWAPIRKENKYTLDIFVDKCSVEVFLNGGKIAMTNLVFPTEPYNRMCFYSKGGAFNVDSLKVYRLGL</sequence>
<dbReference type="Gene3D" id="2.115.10.20">
    <property type="entry name" value="Glycosyl hydrolase domain, family 43"/>
    <property type="match status" value="2"/>
</dbReference>
<dbReference type="Pfam" id="PF08244">
    <property type="entry name" value="Glyco_hydro_32C"/>
    <property type="match status" value="1"/>
</dbReference>
<gene>
    <name evidence="8" type="ORF">BacF7301_23730</name>
</gene>
<dbReference type="InterPro" id="IPR023296">
    <property type="entry name" value="Glyco_hydro_beta-prop_sf"/>
</dbReference>
<feature type="domain" description="Glycosyl hydrolase family 32 N-terminal" evidence="6">
    <location>
        <begin position="121"/>
        <end position="287"/>
    </location>
</feature>
<evidence type="ECO:0000313" key="8">
    <source>
        <dbReference type="EMBL" id="QIU96984.1"/>
    </source>
</evidence>
<accession>A0A6H0KU34</accession>
<dbReference type="InterPro" id="IPR013148">
    <property type="entry name" value="Glyco_hydro_32_N"/>
</dbReference>
<feature type="signal peptide" evidence="5">
    <location>
        <begin position="1"/>
        <end position="18"/>
    </location>
</feature>
<dbReference type="PANTHER" id="PTHR42800:SF1">
    <property type="entry name" value="EXOINULINASE INUD (AFU_ORTHOLOGUE AFUA_5G00480)"/>
    <property type="match status" value="1"/>
</dbReference>
<feature type="domain" description="Glycosyl hydrolase family 32 N-terminal" evidence="6">
    <location>
        <begin position="44"/>
        <end position="99"/>
    </location>
</feature>
<dbReference type="InterPro" id="IPR001362">
    <property type="entry name" value="Glyco_hydro_32"/>
</dbReference>
<dbReference type="SMART" id="SM00640">
    <property type="entry name" value="Glyco_32"/>
    <property type="match status" value="1"/>
</dbReference>
<dbReference type="GO" id="GO:0005737">
    <property type="term" value="C:cytoplasm"/>
    <property type="evidence" value="ECO:0007669"/>
    <property type="project" value="TreeGrafter"/>
</dbReference>
<dbReference type="CDD" id="cd18622">
    <property type="entry name" value="GH32_Inu-like"/>
    <property type="match status" value="1"/>
</dbReference>
<keyword evidence="5" id="KW-0732">Signal</keyword>
<evidence type="ECO:0000256" key="3">
    <source>
        <dbReference type="ARBA" id="ARBA00023295"/>
    </source>
</evidence>